<dbReference type="RefSeq" id="WP_064439539.1">
    <property type="nucleotide sequence ID" value="NZ_BDDI01000004.1"/>
</dbReference>
<organism evidence="10 11">
    <name type="scientific">Hoyosella altamirensis</name>
    <dbReference type="NCBI Taxonomy" id="616997"/>
    <lineage>
        <taxon>Bacteria</taxon>
        <taxon>Bacillati</taxon>
        <taxon>Actinomycetota</taxon>
        <taxon>Actinomycetes</taxon>
        <taxon>Mycobacteriales</taxon>
        <taxon>Hoyosellaceae</taxon>
        <taxon>Hoyosella</taxon>
    </lineage>
</organism>
<evidence type="ECO:0000256" key="6">
    <source>
        <dbReference type="ARBA" id="ARBA00023002"/>
    </source>
</evidence>
<keyword evidence="4" id="KW-0274">FAD</keyword>
<comment type="caution">
    <text evidence="10">The sequence shown here is derived from an EMBL/GenBank/DDBJ whole genome shotgun (WGS) entry which is preliminary data.</text>
</comment>
<comment type="similarity">
    <text evidence="2">Belongs to the FAD-binding monooxygenase family.</text>
</comment>
<gene>
    <name evidence="10" type="ORF">FHU29_003710</name>
</gene>
<sequence length="542" mass="60592">MRKHRDGVYDVLVVGAGVAGLYAIHTARQTQLNVVCLEAGDGVGGTWYYNRYPGCRCDVESIDYSYSFDEELQREWRWSERYATQPEILSYLNHVAQRFDLLPHIRFGERVEQARFDEHRSAWIVQASSGREYRARNIIFATGSLSTPNIPAIPGAEHFTGDVYRTAQWPDSTPSFAGKRVAVIGTGSSGIQAIPVVAREAKSLTVFQRTANYSVPAFNRTLTNDDYERIVREYPERRRTSRMSGGGSPHQAHPHNATDVTAEERRAAFEATWRTGGVLFSKTFPDQNIDHTANKYAREFFEEKIRDIVRDPRTRDDLIPSDHPIGAKRICTDSGYYETFNRDNVTLVNLRHEPIEAITARGILTSAAQYEFDVIIYATGFDALTGTLQRIDIQGAAGMRLGDVWRNGPLTYLGMQIPGFPNMFIVNGPGSPAVLANMILTSEQQVSWIIDLIAHCSVIGVQQAEPRRDAAEKWTEHVTELANGTLLPLANSWYVGANIPGKPRTFMLYCGGLGTYTTICDDVKAAGYEGLVMTSRSQQWAS</sequence>
<dbReference type="OrthoDB" id="5168853at2"/>
<evidence type="ECO:0000256" key="2">
    <source>
        <dbReference type="ARBA" id="ARBA00010139"/>
    </source>
</evidence>
<evidence type="ECO:0000256" key="5">
    <source>
        <dbReference type="ARBA" id="ARBA00022857"/>
    </source>
</evidence>
<dbReference type="EMBL" id="JACHWS010000003">
    <property type="protein sequence ID" value="MBB3039241.1"/>
    <property type="molecule type" value="Genomic_DNA"/>
</dbReference>
<comment type="cofactor">
    <cofactor evidence="1">
        <name>FAD</name>
        <dbReference type="ChEBI" id="CHEBI:57692"/>
    </cofactor>
</comment>
<dbReference type="Gene3D" id="3.50.50.60">
    <property type="entry name" value="FAD/NAD(P)-binding domain"/>
    <property type="match status" value="2"/>
</dbReference>
<dbReference type="GO" id="GO:0016709">
    <property type="term" value="F:oxidoreductase activity, acting on paired donors, with incorporation or reduction of molecular oxygen, NAD(P)H as one donor, and incorporation of one atom of oxygen"/>
    <property type="evidence" value="ECO:0007669"/>
    <property type="project" value="UniProtKB-ARBA"/>
</dbReference>
<dbReference type="Proteomes" id="UP000567922">
    <property type="component" value="Unassembled WGS sequence"/>
</dbReference>
<evidence type="ECO:0000256" key="8">
    <source>
        <dbReference type="SAM" id="MobiDB-lite"/>
    </source>
</evidence>
<dbReference type="PRINTS" id="PR00411">
    <property type="entry name" value="PNDRDTASEI"/>
</dbReference>
<dbReference type="PANTHER" id="PTHR43098">
    <property type="entry name" value="L-ORNITHINE N(5)-MONOOXYGENASE-RELATED"/>
    <property type="match status" value="1"/>
</dbReference>
<keyword evidence="11" id="KW-1185">Reference proteome</keyword>
<accession>A0A839RTV3</accession>
<reference evidence="10 11" key="1">
    <citation type="submission" date="2020-08" db="EMBL/GenBank/DDBJ databases">
        <title>Sequencing the genomes of 1000 actinobacteria strains.</title>
        <authorList>
            <person name="Klenk H.-P."/>
        </authorList>
    </citation>
    <scope>NUCLEOTIDE SEQUENCE [LARGE SCALE GENOMIC DNA]</scope>
    <source>
        <strain evidence="10 11">DSM 45258</strain>
    </source>
</reference>
<dbReference type="Pfam" id="PF13738">
    <property type="entry name" value="Pyr_redox_3"/>
    <property type="match status" value="1"/>
</dbReference>
<evidence type="ECO:0000313" key="11">
    <source>
        <dbReference type="Proteomes" id="UP000567922"/>
    </source>
</evidence>
<keyword evidence="5" id="KW-0521">NADP</keyword>
<evidence type="ECO:0000256" key="3">
    <source>
        <dbReference type="ARBA" id="ARBA00022630"/>
    </source>
</evidence>
<evidence type="ECO:0000313" key="10">
    <source>
        <dbReference type="EMBL" id="MBB3039241.1"/>
    </source>
</evidence>
<protein>
    <submittedName>
        <fullName evidence="10">Cation diffusion facilitator CzcD-associated flavoprotein CzcO</fullName>
    </submittedName>
</protein>
<evidence type="ECO:0000256" key="1">
    <source>
        <dbReference type="ARBA" id="ARBA00001974"/>
    </source>
</evidence>
<evidence type="ECO:0000256" key="7">
    <source>
        <dbReference type="ARBA" id="ARBA00023033"/>
    </source>
</evidence>
<feature type="region of interest" description="Disordered" evidence="8">
    <location>
        <begin position="237"/>
        <end position="259"/>
    </location>
</feature>
<keyword evidence="9" id="KW-0472">Membrane</keyword>
<evidence type="ECO:0000256" key="4">
    <source>
        <dbReference type="ARBA" id="ARBA00022827"/>
    </source>
</evidence>
<keyword evidence="6" id="KW-0560">Oxidoreductase</keyword>
<dbReference type="InterPro" id="IPR050775">
    <property type="entry name" value="FAD-binding_Monooxygenases"/>
</dbReference>
<evidence type="ECO:0000256" key="9">
    <source>
        <dbReference type="SAM" id="Phobius"/>
    </source>
</evidence>
<dbReference type="SUPFAM" id="SSF51905">
    <property type="entry name" value="FAD/NAD(P)-binding domain"/>
    <property type="match status" value="2"/>
</dbReference>
<keyword evidence="9" id="KW-0812">Transmembrane</keyword>
<name>A0A839RTV3_9ACTN</name>
<dbReference type="InterPro" id="IPR036188">
    <property type="entry name" value="FAD/NAD-bd_sf"/>
</dbReference>
<proteinExistence type="inferred from homology"/>
<keyword evidence="7" id="KW-0503">Monooxygenase</keyword>
<dbReference type="PANTHER" id="PTHR43098:SF3">
    <property type="entry name" value="L-ORNITHINE N(5)-MONOOXYGENASE-RELATED"/>
    <property type="match status" value="1"/>
</dbReference>
<feature type="transmembrane region" description="Helical" evidence="9">
    <location>
        <begin position="7"/>
        <end position="24"/>
    </location>
</feature>
<dbReference type="AlphaFoldDB" id="A0A839RTV3"/>
<keyword evidence="3" id="KW-0285">Flavoprotein</keyword>
<keyword evidence="9" id="KW-1133">Transmembrane helix</keyword>